<evidence type="ECO:0000313" key="2">
    <source>
        <dbReference type="EMBL" id="SMC29355.1"/>
    </source>
</evidence>
<feature type="transmembrane region" description="Helical" evidence="1">
    <location>
        <begin position="82"/>
        <end position="111"/>
    </location>
</feature>
<organism evidence="2 3">
    <name type="scientific">Andreprevotia lacus DSM 23236</name>
    <dbReference type="NCBI Taxonomy" id="1121001"/>
    <lineage>
        <taxon>Bacteria</taxon>
        <taxon>Pseudomonadati</taxon>
        <taxon>Pseudomonadota</taxon>
        <taxon>Betaproteobacteria</taxon>
        <taxon>Neisseriales</taxon>
        <taxon>Chitinibacteraceae</taxon>
        <taxon>Andreprevotia</taxon>
    </lineage>
</organism>
<dbReference type="Proteomes" id="UP000192761">
    <property type="component" value="Unassembled WGS sequence"/>
</dbReference>
<name>A0A1W1XZQ1_9NEIS</name>
<feature type="transmembrane region" description="Helical" evidence="1">
    <location>
        <begin position="6"/>
        <end position="29"/>
    </location>
</feature>
<protein>
    <submittedName>
        <fullName evidence="2">Uncharacterized protein</fullName>
    </submittedName>
</protein>
<reference evidence="2 3" key="1">
    <citation type="submission" date="2017-04" db="EMBL/GenBank/DDBJ databases">
        <authorList>
            <person name="Afonso C.L."/>
            <person name="Miller P.J."/>
            <person name="Scott M.A."/>
            <person name="Spackman E."/>
            <person name="Goraichik I."/>
            <person name="Dimitrov K.M."/>
            <person name="Suarez D.L."/>
            <person name="Swayne D.E."/>
        </authorList>
    </citation>
    <scope>NUCLEOTIDE SEQUENCE [LARGE SCALE GENOMIC DNA]</scope>
    <source>
        <strain evidence="2 3">DSM 23236</strain>
    </source>
</reference>
<proteinExistence type="predicted"/>
<accession>A0A1W1XZQ1</accession>
<keyword evidence="3" id="KW-1185">Reference proteome</keyword>
<dbReference type="OrthoDB" id="8591597at2"/>
<dbReference type="AlphaFoldDB" id="A0A1W1XZQ1"/>
<keyword evidence="1" id="KW-0812">Transmembrane</keyword>
<keyword evidence="1" id="KW-0472">Membrane</keyword>
<evidence type="ECO:0000313" key="3">
    <source>
        <dbReference type="Proteomes" id="UP000192761"/>
    </source>
</evidence>
<evidence type="ECO:0000256" key="1">
    <source>
        <dbReference type="SAM" id="Phobius"/>
    </source>
</evidence>
<dbReference type="RefSeq" id="WP_084092716.1">
    <property type="nucleotide sequence ID" value="NZ_FWXD01000033.1"/>
</dbReference>
<sequence>MIKSPIFVDIVLPTCIAVGFVGFFLVLILSRLLYDYVRNNYGNLIESTQSQTMWVDQDMAGAFIGDVWALTRRRGFLVIESAFWRGLFWVNAVVGGATIVAVTVICAAFLFF</sequence>
<keyword evidence="1" id="KW-1133">Transmembrane helix</keyword>
<gene>
    <name evidence="2" type="ORF">SAMN02745857_03782</name>
</gene>
<dbReference type="EMBL" id="FWXD01000033">
    <property type="protein sequence ID" value="SMC29355.1"/>
    <property type="molecule type" value="Genomic_DNA"/>
</dbReference>